<name>A0ABT0R399_9MICO</name>
<dbReference type="PANTHER" id="PTHR39560:SF1">
    <property type="entry name" value="PROTEIN ADENYLYLTRANSFERASE FIC-RELATED"/>
    <property type="match status" value="1"/>
</dbReference>
<evidence type="ECO:0000256" key="5">
    <source>
        <dbReference type="ARBA" id="ARBA00034531"/>
    </source>
</evidence>
<gene>
    <name evidence="8" type="ORF">Bequi_13650</name>
</gene>
<dbReference type="SUPFAM" id="SSF140931">
    <property type="entry name" value="Fic-like"/>
    <property type="match status" value="1"/>
</dbReference>
<accession>A0ABT0R399</accession>
<evidence type="ECO:0000313" key="9">
    <source>
        <dbReference type="Proteomes" id="UP001203761"/>
    </source>
</evidence>
<organism evidence="8 9">
    <name type="scientific">Brachybacterium equifaecis</name>
    <dbReference type="NCBI Taxonomy" id="2910770"/>
    <lineage>
        <taxon>Bacteria</taxon>
        <taxon>Bacillati</taxon>
        <taxon>Actinomycetota</taxon>
        <taxon>Actinomycetes</taxon>
        <taxon>Micrococcales</taxon>
        <taxon>Dermabacteraceae</taxon>
        <taxon>Brachybacterium</taxon>
    </lineage>
</organism>
<evidence type="ECO:0000256" key="7">
    <source>
        <dbReference type="ARBA" id="ARBA00048696"/>
    </source>
</evidence>
<keyword evidence="3" id="KW-0547">Nucleotide-binding</keyword>
<evidence type="ECO:0000256" key="2">
    <source>
        <dbReference type="ARBA" id="ARBA00022695"/>
    </source>
</evidence>
<reference evidence="8" key="1">
    <citation type="submission" date="2022-02" db="EMBL/GenBank/DDBJ databases">
        <authorList>
            <person name="Lee M."/>
            <person name="Kim S.-J."/>
            <person name="Jung M.-Y."/>
        </authorList>
    </citation>
    <scope>NUCLEOTIDE SEQUENCE</scope>
    <source>
        <strain evidence="8">JHP9</strain>
    </source>
</reference>
<keyword evidence="9" id="KW-1185">Reference proteome</keyword>
<evidence type="ECO:0000256" key="6">
    <source>
        <dbReference type="ARBA" id="ARBA00047939"/>
    </source>
</evidence>
<evidence type="ECO:0000256" key="4">
    <source>
        <dbReference type="ARBA" id="ARBA00022840"/>
    </source>
</evidence>
<keyword evidence="4" id="KW-0067">ATP-binding</keyword>
<evidence type="ECO:0000256" key="3">
    <source>
        <dbReference type="ARBA" id="ARBA00022741"/>
    </source>
</evidence>
<dbReference type="Proteomes" id="UP001203761">
    <property type="component" value="Unassembled WGS sequence"/>
</dbReference>
<dbReference type="Gene3D" id="1.10.3290.10">
    <property type="entry name" value="Fido-like domain"/>
    <property type="match status" value="1"/>
</dbReference>
<sequence>MASQFDSWESYFYPDTIDPDTGIGTLRNLYEERDARVLSRMEYTDTTVRAVQLGNGEVEIARTFDGAHLRAIHGHLFQDVYEWAGEYRTVEMSKGPGRGFGEVRSGEVDRYLSDARQLVTSTDWAKISRNDFVATASTVFAYVNTGGSALSE</sequence>
<keyword evidence="2" id="KW-0548">Nucleotidyltransferase</keyword>
<proteinExistence type="predicted"/>
<keyword evidence="1" id="KW-0808">Transferase</keyword>
<evidence type="ECO:0000313" key="8">
    <source>
        <dbReference type="EMBL" id="MCL6424409.1"/>
    </source>
</evidence>
<comment type="caution">
    <text evidence="8">The sequence shown here is derived from an EMBL/GenBank/DDBJ whole genome shotgun (WGS) entry which is preliminary data.</text>
</comment>
<protein>
    <recommendedName>
        <fullName evidence="5">protein adenylyltransferase</fullName>
        <ecNumber evidence="5">2.7.7.108</ecNumber>
    </recommendedName>
</protein>
<dbReference type="EMBL" id="JAKNCJ010000013">
    <property type="protein sequence ID" value="MCL6424409.1"/>
    <property type="molecule type" value="Genomic_DNA"/>
</dbReference>
<dbReference type="InterPro" id="IPR036597">
    <property type="entry name" value="Fido-like_dom_sf"/>
</dbReference>
<dbReference type="PANTHER" id="PTHR39560">
    <property type="entry name" value="PROTEIN ADENYLYLTRANSFERASE FIC-RELATED"/>
    <property type="match status" value="1"/>
</dbReference>
<comment type="catalytic activity">
    <reaction evidence="6">
        <text>L-threonyl-[protein] + ATP = 3-O-(5'-adenylyl)-L-threonyl-[protein] + diphosphate</text>
        <dbReference type="Rhea" id="RHEA:54292"/>
        <dbReference type="Rhea" id="RHEA-COMP:11060"/>
        <dbReference type="Rhea" id="RHEA-COMP:13847"/>
        <dbReference type="ChEBI" id="CHEBI:30013"/>
        <dbReference type="ChEBI" id="CHEBI:30616"/>
        <dbReference type="ChEBI" id="CHEBI:33019"/>
        <dbReference type="ChEBI" id="CHEBI:138113"/>
        <dbReference type="EC" id="2.7.7.108"/>
    </reaction>
</comment>
<dbReference type="RefSeq" id="WP_249738486.1">
    <property type="nucleotide sequence ID" value="NZ_JAKNCJ010000013.1"/>
</dbReference>
<evidence type="ECO:0000256" key="1">
    <source>
        <dbReference type="ARBA" id="ARBA00022679"/>
    </source>
</evidence>
<dbReference type="EC" id="2.7.7.108" evidence="5"/>
<comment type="catalytic activity">
    <reaction evidence="7">
        <text>L-tyrosyl-[protein] + ATP = O-(5'-adenylyl)-L-tyrosyl-[protein] + diphosphate</text>
        <dbReference type="Rhea" id="RHEA:54288"/>
        <dbReference type="Rhea" id="RHEA-COMP:10136"/>
        <dbReference type="Rhea" id="RHEA-COMP:13846"/>
        <dbReference type="ChEBI" id="CHEBI:30616"/>
        <dbReference type="ChEBI" id="CHEBI:33019"/>
        <dbReference type="ChEBI" id="CHEBI:46858"/>
        <dbReference type="ChEBI" id="CHEBI:83624"/>
        <dbReference type="EC" id="2.7.7.108"/>
    </reaction>
</comment>